<accession>A0ABP7I5E1</accession>
<gene>
    <name evidence="2" type="ORF">GCM10022403_050360</name>
</gene>
<evidence type="ECO:0000313" key="3">
    <source>
        <dbReference type="Proteomes" id="UP001501009"/>
    </source>
</evidence>
<protein>
    <recommendedName>
        <fullName evidence="4">Peptidase inhibitor family I36</fullName>
    </recommendedName>
</protein>
<feature type="chain" id="PRO_5046965324" description="Peptidase inhibitor family I36" evidence="1">
    <location>
        <begin position="28"/>
        <end position="140"/>
    </location>
</feature>
<sequence>MAFRSKATAVTLAALCAVAGLAGTASASSSGANACGGNNSCATVGGVTGHASANNGGNDCASGNLCLYTGANFTGTRFDLYTCKQYSLSQWNGTGSDYNNQTGGAVATYYGQSGNQLYTLAAGWTFPSHDFNPVWSVRNC</sequence>
<evidence type="ECO:0000313" key="2">
    <source>
        <dbReference type="EMBL" id="GAA3810390.1"/>
    </source>
</evidence>
<dbReference type="RefSeq" id="WP_275772152.1">
    <property type="nucleotide sequence ID" value="NZ_BAABDE010000020.1"/>
</dbReference>
<dbReference type="EMBL" id="BAABDE010000020">
    <property type="protein sequence ID" value="GAA3810390.1"/>
    <property type="molecule type" value="Genomic_DNA"/>
</dbReference>
<feature type="signal peptide" evidence="1">
    <location>
        <begin position="1"/>
        <end position="27"/>
    </location>
</feature>
<reference evidence="3" key="1">
    <citation type="journal article" date="2019" name="Int. J. Syst. Evol. Microbiol.">
        <title>The Global Catalogue of Microorganisms (GCM) 10K type strain sequencing project: providing services to taxonomists for standard genome sequencing and annotation.</title>
        <authorList>
            <consortium name="The Broad Institute Genomics Platform"/>
            <consortium name="The Broad Institute Genome Sequencing Center for Infectious Disease"/>
            <person name="Wu L."/>
            <person name="Ma J."/>
        </authorList>
    </citation>
    <scope>NUCLEOTIDE SEQUENCE [LARGE SCALE GENOMIC DNA]</scope>
    <source>
        <strain evidence="3">JCM 17138</strain>
    </source>
</reference>
<comment type="caution">
    <text evidence="2">The sequence shown here is derived from an EMBL/GenBank/DDBJ whole genome shotgun (WGS) entry which is preliminary data.</text>
</comment>
<proteinExistence type="predicted"/>
<name>A0ABP7I5E1_9ACTN</name>
<organism evidence="2 3">
    <name type="scientific">Streptomyces coacervatus</name>
    <dbReference type="NCBI Taxonomy" id="647381"/>
    <lineage>
        <taxon>Bacteria</taxon>
        <taxon>Bacillati</taxon>
        <taxon>Actinomycetota</taxon>
        <taxon>Actinomycetes</taxon>
        <taxon>Kitasatosporales</taxon>
        <taxon>Streptomycetaceae</taxon>
        <taxon>Streptomyces</taxon>
    </lineage>
</organism>
<keyword evidence="1" id="KW-0732">Signal</keyword>
<evidence type="ECO:0008006" key="4">
    <source>
        <dbReference type="Google" id="ProtNLM"/>
    </source>
</evidence>
<dbReference type="Pfam" id="PF03995">
    <property type="entry name" value="Inhibitor_I36"/>
    <property type="match status" value="1"/>
</dbReference>
<evidence type="ECO:0000256" key="1">
    <source>
        <dbReference type="SAM" id="SignalP"/>
    </source>
</evidence>
<dbReference type="Proteomes" id="UP001501009">
    <property type="component" value="Unassembled WGS sequence"/>
</dbReference>
<keyword evidence="3" id="KW-1185">Reference proteome</keyword>